<accession>A0A4W4E0B6</accession>
<keyword evidence="5 14" id="KW-1133">Transmembrane helix</keyword>
<dbReference type="Gene3D" id="1.20.1070.10">
    <property type="entry name" value="Rhodopsin 7-helix transmembrane proteins"/>
    <property type="match status" value="1"/>
</dbReference>
<keyword evidence="7 14" id="KW-0472">Membrane</keyword>
<evidence type="ECO:0000256" key="11">
    <source>
        <dbReference type="ARBA" id="ARBA00023224"/>
    </source>
</evidence>
<evidence type="ECO:0000256" key="8">
    <source>
        <dbReference type="ARBA" id="ARBA00023157"/>
    </source>
</evidence>
<feature type="transmembrane region" description="Helical" evidence="14">
    <location>
        <begin position="71"/>
        <end position="91"/>
    </location>
</feature>
<comment type="similarity">
    <text evidence="12">Belongs to the chemokine-like receptor (CMKLR) family.</text>
</comment>
<reference evidence="16" key="3">
    <citation type="submission" date="2020-05" db="EMBL/GenBank/DDBJ databases">
        <title>Electrophorus electricus (electric eel) genome, fEleEle1, primary haplotype.</title>
        <authorList>
            <person name="Myers G."/>
            <person name="Meyer A."/>
            <person name="Fedrigo O."/>
            <person name="Formenti G."/>
            <person name="Rhie A."/>
            <person name="Tracey A."/>
            <person name="Sims Y."/>
            <person name="Jarvis E.D."/>
        </authorList>
    </citation>
    <scope>NUCLEOTIDE SEQUENCE [LARGE SCALE GENOMIC DNA]</scope>
</reference>
<comment type="similarity">
    <text evidence="13">Belongs to the G-protein coupled receptor 1 family.</text>
</comment>
<dbReference type="GO" id="GO:0004875">
    <property type="term" value="F:complement receptor activity"/>
    <property type="evidence" value="ECO:0007669"/>
    <property type="project" value="TreeGrafter"/>
</dbReference>
<evidence type="ECO:0000256" key="7">
    <source>
        <dbReference type="ARBA" id="ARBA00023136"/>
    </source>
</evidence>
<dbReference type="GeneTree" id="ENSGT01020000230438"/>
<evidence type="ECO:0000256" key="1">
    <source>
        <dbReference type="ARBA" id="ARBA00004651"/>
    </source>
</evidence>
<evidence type="ECO:0000256" key="13">
    <source>
        <dbReference type="RuleBase" id="RU000688"/>
    </source>
</evidence>
<evidence type="ECO:0000313" key="17">
    <source>
        <dbReference type="Proteomes" id="UP000314983"/>
    </source>
</evidence>
<feature type="transmembrane region" description="Helical" evidence="14">
    <location>
        <begin position="244"/>
        <end position="262"/>
    </location>
</feature>
<evidence type="ECO:0000256" key="4">
    <source>
        <dbReference type="ARBA" id="ARBA00022692"/>
    </source>
</evidence>
<feature type="transmembrane region" description="Helical" evidence="14">
    <location>
        <begin position="278"/>
        <end position="297"/>
    </location>
</feature>
<evidence type="ECO:0000256" key="5">
    <source>
        <dbReference type="ARBA" id="ARBA00022989"/>
    </source>
</evidence>
<dbReference type="Pfam" id="PF00001">
    <property type="entry name" value="7tm_1"/>
    <property type="match status" value="1"/>
</dbReference>
<keyword evidence="2" id="KW-1003">Cell membrane</keyword>
<gene>
    <name evidence="16" type="primary">CMKLR1</name>
</gene>
<dbReference type="PANTHER" id="PTHR24225">
    <property type="entry name" value="CHEMOTACTIC RECEPTOR"/>
    <property type="match status" value="1"/>
</dbReference>
<feature type="transmembrane region" description="Helical" evidence="14">
    <location>
        <begin position="36"/>
        <end position="59"/>
    </location>
</feature>
<feature type="transmembrane region" description="Helical" evidence="14">
    <location>
        <begin position="335"/>
        <end position="352"/>
    </location>
</feature>
<keyword evidence="6 13" id="KW-0297">G-protein coupled receptor</keyword>
<evidence type="ECO:0000256" key="12">
    <source>
        <dbReference type="ARBA" id="ARBA00025736"/>
    </source>
</evidence>
<dbReference type="PROSITE" id="PS00237">
    <property type="entry name" value="G_PROTEIN_RECEP_F1_1"/>
    <property type="match status" value="1"/>
</dbReference>
<dbReference type="InterPro" id="IPR017452">
    <property type="entry name" value="GPCR_Rhodpsn_7TM"/>
</dbReference>
<dbReference type="Ensembl" id="ENSEEET00000005319.2">
    <property type="protein sequence ID" value="ENSEEEP00000005249.2"/>
    <property type="gene ID" value="ENSEEEG00000002742.2"/>
</dbReference>
<dbReference type="Proteomes" id="UP000314983">
    <property type="component" value="Chromosome 5"/>
</dbReference>
<dbReference type="SUPFAM" id="SSF81321">
    <property type="entry name" value="Family A G protein-coupled receptor-like"/>
    <property type="match status" value="1"/>
</dbReference>
<feature type="transmembrane region" description="Helical" evidence="14">
    <location>
        <begin position="198"/>
        <end position="223"/>
    </location>
</feature>
<evidence type="ECO:0000313" key="16">
    <source>
        <dbReference type="Ensembl" id="ENSEEEP00000005249.2"/>
    </source>
</evidence>
<keyword evidence="4 13" id="KW-0812">Transmembrane</keyword>
<dbReference type="PANTHER" id="PTHR24225:SF0">
    <property type="entry name" value="N-FORMYL PEPTIDE RECEPTOR 2"/>
    <property type="match status" value="1"/>
</dbReference>
<keyword evidence="11 13" id="KW-0807">Transducer</keyword>
<comment type="subcellular location">
    <subcellularLocation>
        <location evidence="1">Cell membrane</location>
        <topology evidence="1">Multi-pass membrane protein</topology>
    </subcellularLocation>
</comment>
<keyword evidence="10" id="KW-0325">Glycoprotein</keyword>
<keyword evidence="17" id="KW-1185">Reference proteome</keyword>
<feature type="transmembrane region" description="Helical" evidence="14">
    <location>
        <begin position="150"/>
        <end position="171"/>
    </location>
</feature>
<dbReference type="GO" id="GO:0007204">
    <property type="term" value="P:positive regulation of cytosolic calcium ion concentration"/>
    <property type="evidence" value="ECO:0007669"/>
    <property type="project" value="TreeGrafter"/>
</dbReference>
<proteinExistence type="inferred from homology"/>
<reference evidence="16" key="5">
    <citation type="submission" date="2025-09" db="UniProtKB">
        <authorList>
            <consortium name="Ensembl"/>
        </authorList>
    </citation>
    <scope>IDENTIFICATION</scope>
</reference>
<feature type="domain" description="G-protein coupled receptors family 1 profile" evidence="15">
    <location>
        <begin position="52"/>
        <end position="294"/>
    </location>
</feature>
<evidence type="ECO:0000256" key="10">
    <source>
        <dbReference type="ARBA" id="ARBA00023180"/>
    </source>
</evidence>
<reference evidence="16" key="4">
    <citation type="submission" date="2025-08" db="UniProtKB">
        <authorList>
            <consortium name="Ensembl"/>
        </authorList>
    </citation>
    <scope>IDENTIFICATION</scope>
</reference>
<dbReference type="AlphaFoldDB" id="A0A4W4E0B6"/>
<dbReference type="GO" id="GO:0005886">
    <property type="term" value="C:plasma membrane"/>
    <property type="evidence" value="ECO:0007669"/>
    <property type="project" value="UniProtKB-SubCell"/>
</dbReference>
<feature type="transmembrane region" description="Helical" evidence="14">
    <location>
        <begin position="111"/>
        <end position="129"/>
    </location>
</feature>
<dbReference type="CDD" id="cd14974">
    <property type="entry name" value="7tmA_Anaphylatoxin_R-like"/>
    <property type="match status" value="1"/>
</dbReference>
<evidence type="ECO:0000256" key="3">
    <source>
        <dbReference type="ARBA" id="ARBA00022500"/>
    </source>
</evidence>
<keyword evidence="3" id="KW-0145">Chemotaxis</keyword>
<dbReference type="GO" id="GO:0004930">
    <property type="term" value="F:G protein-coupled receptor activity"/>
    <property type="evidence" value="ECO:0007669"/>
    <property type="project" value="UniProtKB-KW"/>
</dbReference>
<sequence>MNSIEVTQTDYYYYDYPNTTDTPTLSSPSCRDAMCVILATANVIIFVLGVTGNGLVIWISGFRMKISVNTTWYLSLAVSDFLFCAFLPFYVVYLVKGDWVFGLFLCKLQSFIMFVNMFSSIFLLIIISVDRCVVVRFPVWAQNQRTVKKASVIVMLAWIVSALLSTPSAIYRNIKEDHMTSIKTCYYRYTDVKNQDHIAIVVCQFIFGFVIPFLVIVTCYAVIIQKLKTNQMVKSKKPFRIMTVQLVGFFICWFAFHTVAFMELDTKYHSLVPTGQKISAILATANSFMNPFIYAFMRKDFKRTFYAILLNIKSAIEEEGRSTVRGTSITNSGKVLYVYVVLSLTTSVILLSNV</sequence>
<evidence type="ECO:0000256" key="14">
    <source>
        <dbReference type="SAM" id="Phobius"/>
    </source>
</evidence>
<organism evidence="16 17">
    <name type="scientific">Electrophorus electricus</name>
    <name type="common">Electric eel</name>
    <name type="synonym">Gymnotus electricus</name>
    <dbReference type="NCBI Taxonomy" id="8005"/>
    <lineage>
        <taxon>Eukaryota</taxon>
        <taxon>Metazoa</taxon>
        <taxon>Chordata</taxon>
        <taxon>Craniata</taxon>
        <taxon>Vertebrata</taxon>
        <taxon>Euteleostomi</taxon>
        <taxon>Actinopterygii</taxon>
        <taxon>Neopterygii</taxon>
        <taxon>Teleostei</taxon>
        <taxon>Ostariophysi</taxon>
        <taxon>Gymnotiformes</taxon>
        <taxon>Gymnotoidei</taxon>
        <taxon>Gymnotidae</taxon>
        <taxon>Electrophorus</taxon>
    </lineage>
</organism>
<dbReference type="PRINTS" id="PR00526">
    <property type="entry name" value="FMETLEUPHER"/>
</dbReference>
<dbReference type="GO" id="GO:0007200">
    <property type="term" value="P:phospholipase C-activating G protein-coupled receptor signaling pathway"/>
    <property type="evidence" value="ECO:0007669"/>
    <property type="project" value="TreeGrafter"/>
</dbReference>
<dbReference type="FunFam" id="1.20.1070.10:FF:000034">
    <property type="entry name" value="G-protein coupled receptor 1"/>
    <property type="match status" value="1"/>
</dbReference>
<dbReference type="SMART" id="SM01381">
    <property type="entry name" value="7TM_GPCR_Srsx"/>
    <property type="match status" value="1"/>
</dbReference>
<reference evidence="17" key="1">
    <citation type="journal article" date="2014" name="Science">
        <title>Nonhuman genetics. Genomic basis for the convergent evolution of electric organs.</title>
        <authorList>
            <person name="Gallant J.R."/>
            <person name="Traeger L.L."/>
            <person name="Volkening J.D."/>
            <person name="Moffett H."/>
            <person name="Chen P.H."/>
            <person name="Novina C.D."/>
            <person name="Phillips G.N.Jr."/>
            <person name="Anand R."/>
            <person name="Wells G.B."/>
            <person name="Pinch M."/>
            <person name="Guth R."/>
            <person name="Unguez G.A."/>
            <person name="Albert J.S."/>
            <person name="Zakon H.H."/>
            <person name="Samanta M.P."/>
            <person name="Sussman M.R."/>
        </authorList>
    </citation>
    <scope>NUCLEOTIDE SEQUENCE [LARGE SCALE GENOMIC DNA]</scope>
</reference>
<evidence type="ECO:0000256" key="9">
    <source>
        <dbReference type="ARBA" id="ARBA00023170"/>
    </source>
</evidence>
<evidence type="ECO:0000256" key="2">
    <source>
        <dbReference type="ARBA" id="ARBA00022475"/>
    </source>
</evidence>
<dbReference type="GO" id="GO:0006935">
    <property type="term" value="P:chemotaxis"/>
    <property type="evidence" value="ECO:0007669"/>
    <property type="project" value="UniProtKB-KW"/>
</dbReference>
<name>A0A4W4E0B6_ELEEL</name>
<reference evidence="17" key="2">
    <citation type="journal article" date="2017" name="Sci. Adv.">
        <title>A tail of two voltages: Proteomic comparison of the three electric organs of the electric eel.</title>
        <authorList>
            <person name="Traeger L.L."/>
            <person name="Sabat G."/>
            <person name="Barrett-Wilt G.A."/>
            <person name="Wells G.B."/>
            <person name="Sussman M.R."/>
        </authorList>
    </citation>
    <scope>NUCLEOTIDE SEQUENCE [LARGE SCALE GENOMIC DNA]</scope>
</reference>
<evidence type="ECO:0000259" key="15">
    <source>
        <dbReference type="PROSITE" id="PS50262"/>
    </source>
</evidence>
<protein>
    <recommendedName>
        <fullName evidence="15">G-protein coupled receptors family 1 profile domain-containing protein</fullName>
    </recommendedName>
</protein>
<keyword evidence="9 13" id="KW-0675">Receptor</keyword>
<dbReference type="PROSITE" id="PS50262">
    <property type="entry name" value="G_PROTEIN_RECEP_F1_2"/>
    <property type="match status" value="1"/>
</dbReference>
<dbReference type="InterPro" id="IPR000276">
    <property type="entry name" value="GPCR_Rhodpsn"/>
</dbReference>
<dbReference type="PRINTS" id="PR00237">
    <property type="entry name" value="GPCRRHODOPSN"/>
</dbReference>
<evidence type="ECO:0000256" key="6">
    <source>
        <dbReference type="ARBA" id="ARBA00023040"/>
    </source>
</evidence>
<dbReference type="GO" id="GO:0006954">
    <property type="term" value="P:inflammatory response"/>
    <property type="evidence" value="ECO:0007669"/>
    <property type="project" value="TreeGrafter"/>
</dbReference>
<dbReference type="InterPro" id="IPR000826">
    <property type="entry name" value="Formyl_rcpt-rel"/>
</dbReference>
<keyword evidence="8" id="KW-1015">Disulfide bond</keyword>